<comment type="catalytic activity">
    <reaction evidence="8">
        <text>L-seryl-[protein] + ATP = O-phospho-L-seryl-[protein] + ADP + H(+)</text>
        <dbReference type="Rhea" id="RHEA:17989"/>
        <dbReference type="Rhea" id="RHEA-COMP:9863"/>
        <dbReference type="Rhea" id="RHEA-COMP:11604"/>
        <dbReference type="ChEBI" id="CHEBI:15378"/>
        <dbReference type="ChEBI" id="CHEBI:29999"/>
        <dbReference type="ChEBI" id="CHEBI:30616"/>
        <dbReference type="ChEBI" id="CHEBI:83421"/>
        <dbReference type="ChEBI" id="CHEBI:456216"/>
        <dbReference type="EC" id="2.7.11.1"/>
    </reaction>
</comment>
<dbReference type="EMBL" id="JAAAPX010000093">
    <property type="protein sequence ID" value="KAF4232259.1"/>
    <property type="molecule type" value="Genomic_DNA"/>
</dbReference>
<evidence type="ECO:0000256" key="7">
    <source>
        <dbReference type="ARBA" id="ARBA00047899"/>
    </source>
</evidence>
<name>A0A8H4H0M3_9EURO</name>
<feature type="domain" description="Protein kinase" evidence="9">
    <location>
        <begin position="1"/>
        <end position="246"/>
    </location>
</feature>
<dbReference type="Proteomes" id="UP000653565">
    <property type="component" value="Unassembled WGS sequence"/>
</dbReference>
<dbReference type="InterPro" id="IPR051334">
    <property type="entry name" value="SRPK"/>
</dbReference>
<evidence type="ECO:0000256" key="3">
    <source>
        <dbReference type="ARBA" id="ARBA00022679"/>
    </source>
</evidence>
<keyword evidence="4" id="KW-0547">Nucleotide-binding</keyword>
<evidence type="ECO:0000256" key="8">
    <source>
        <dbReference type="ARBA" id="ARBA00048679"/>
    </source>
</evidence>
<keyword evidence="11" id="KW-1185">Reference proteome</keyword>
<reference evidence="10" key="1">
    <citation type="journal article" date="2020" name="bioRxiv">
        <title>Genomic and phenotypic heterogeneity of clinical isolates of the human pathogens Aspergillus fumigatus, Aspergillus lentulus and Aspergillus fumigatiaffinis.</title>
        <authorList>
            <person name="dos Santos R.A.C."/>
            <person name="Steenwyk J.L."/>
            <person name="Rivero-Menendez O."/>
            <person name="Mead M.E."/>
            <person name="Silva L.P."/>
            <person name="Bastos R.W."/>
            <person name="Alastruey-Izquierdo A."/>
            <person name="Goldman G.H."/>
            <person name="Rokas A."/>
        </authorList>
    </citation>
    <scope>NUCLEOTIDE SEQUENCE</scope>
    <source>
        <strain evidence="10">CNM-CM6805</strain>
    </source>
</reference>
<proteinExistence type="predicted"/>
<keyword evidence="5" id="KW-0418">Kinase</keyword>
<evidence type="ECO:0000259" key="9">
    <source>
        <dbReference type="PROSITE" id="PS50011"/>
    </source>
</evidence>
<evidence type="ECO:0000256" key="2">
    <source>
        <dbReference type="ARBA" id="ARBA00022527"/>
    </source>
</evidence>
<evidence type="ECO:0000256" key="5">
    <source>
        <dbReference type="ARBA" id="ARBA00022777"/>
    </source>
</evidence>
<dbReference type="InterPro" id="IPR011009">
    <property type="entry name" value="Kinase-like_dom_sf"/>
</dbReference>
<evidence type="ECO:0000313" key="11">
    <source>
        <dbReference type="Proteomes" id="UP000653565"/>
    </source>
</evidence>
<evidence type="ECO:0000256" key="1">
    <source>
        <dbReference type="ARBA" id="ARBA00012513"/>
    </source>
</evidence>
<organism evidence="10 11">
    <name type="scientific">Aspergillus fumigatiaffinis</name>
    <dbReference type="NCBI Taxonomy" id="340414"/>
    <lineage>
        <taxon>Eukaryota</taxon>
        <taxon>Fungi</taxon>
        <taxon>Dikarya</taxon>
        <taxon>Ascomycota</taxon>
        <taxon>Pezizomycotina</taxon>
        <taxon>Eurotiomycetes</taxon>
        <taxon>Eurotiomycetidae</taxon>
        <taxon>Eurotiales</taxon>
        <taxon>Aspergillaceae</taxon>
        <taxon>Aspergillus</taxon>
        <taxon>Aspergillus subgen. Fumigati</taxon>
    </lineage>
</organism>
<gene>
    <name evidence="10" type="ORF">CNMCM6805_010095</name>
</gene>
<comment type="catalytic activity">
    <reaction evidence="7">
        <text>L-threonyl-[protein] + ATP = O-phospho-L-threonyl-[protein] + ADP + H(+)</text>
        <dbReference type="Rhea" id="RHEA:46608"/>
        <dbReference type="Rhea" id="RHEA-COMP:11060"/>
        <dbReference type="Rhea" id="RHEA-COMP:11605"/>
        <dbReference type="ChEBI" id="CHEBI:15378"/>
        <dbReference type="ChEBI" id="CHEBI:30013"/>
        <dbReference type="ChEBI" id="CHEBI:30616"/>
        <dbReference type="ChEBI" id="CHEBI:61977"/>
        <dbReference type="ChEBI" id="CHEBI:456216"/>
        <dbReference type="EC" id="2.7.11.1"/>
    </reaction>
</comment>
<dbReference type="PANTHER" id="PTHR47634:SF9">
    <property type="entry name" value="PROTEIN KINASE DOMAIN-CONTAINING PROTEIN-RELATED"/>
    <property type="match status" value="1"/>
</dbReference>
<keyword evidence="3" id="KW-0808">Transferase</keyword>
<dbReference type="GO" id="GO:0000245">
    <property type="term" value="P:spliceosomal complex assembly"/>
    <property type="evidence" value="ECO:0007669"/>
    <property type="project" value="TreeGrafter"/>
</dbReference>
<dbReference type="AlphaFoldDB" id="A0A8H4H0M3"/>
<dbReference type="SUPFAM" id="SSF56112">
    <property type="entry name" value="Protein kinase-like (PK-like)"/>
    <property type="match status" value="1"/>
</dbReference>
<dbReference type="Pfam" id="PF00069">
    <property type="entry name" value="Pkinase"/>
    <property type="match status" value="1"/>
</dbReference>
<dbReference type="Gene3D" id="1.10.510.10">
    <property type="entry name" value="Transferase(Phosphotransferase) domain 1"/>
    <property type="match status" value="1"/>
</dbReference>
<reference evidence="10" key="2">
    <citation type="submission" date="2020-04" db="EMBL/GenBank/DDBJ databases">
        <authorList>
            <person name="Santos R.A.C."/>
            <person name="Steenwyk J.L."/>
            <person name="Rivero-Menendez O."/>
            <person name="Mead M.E."/>
            <person name="Silva L.P."/>
            <person name="Bastos R.W."/>
            <person name="Alastruey-Izquierdo A."/>
            <person name="Goldman G.H."/>
            <person name="Rokas A."/>
        </authorList>
    </citation>
    <scope>NUCLEOTIDE SEQUENCE</scope>
    <source>
        <strain evidence="10">CNM-CM6805</strain>
    </source>
</reference>
<comment type="caution">
    <text evidence="10">The sequence shown here is derived from an EMBL/GenBank/DDBJ whole genome shotgun (WGS) entry which is preliminary data.</text>
</comment>
<keyword evidence="2" id="KW-0723">Serine/threonine-protein kinase</keyword>
<accession>A0A8H4H0M3</accession>
<dbReference type="OrthoDB" id="5979581at2759"/>
<dbReference type="GO" id="GO:0050684">
    <property type="term" value="P:regulation of mRNA processing"/>
    <property type="evidence" value="ECO:0007669"/>
    <property type="project" value="TreeGrafter"/>
</dbReference>
<dbReference type="GO" id="GO:0005524">
    <property type="term" value="F:ATP binding"/>
    <property type="evidence" value="ECO:0007669"/>
    <property type="project" value="UniProtKB-KW"/>
</dbReference>
<keyword evidence="6" id="KW-0067">ATP-binding</keyword>
<dbReference type="InterPro" id="IPR000719">
    <property type="entry name" value="Prot_kinase_dom"/>
</dbReference>
<dbReference type="EC" id="2.7.11.1" evidence="1"/>
<evidence type="ECO:0000313" key="10">
    <source>
        <dbReference type="EMBL" id="KAF4232259.1"/>
    </source>
</evidence>
<sequence>MALESLKPCIRQLLVVLDFLHSAAHIIHTDLQLKNLLLPTPSPEALSEFEEREIREPSARKVLNDRTIYVSSRFPTGAGLPLLSDFGEARFSDGENDADIMPNQYRAPEVILKSKWDCKVDVWNVAMVNMLIFKMKAWDIVSPHPLIDGKNTDSIFDDRVHVAELVGLLGPPPAEFLEGHHLSSVFWDKSGNWKDLAPIPGKTLESLATDIRGEDKEGFLRWLRLALQWNPADRPAALDLLYDEWMMKGLKLGENKQPSSEA</sequence>
<evidence type="ECO:0000256" key="4">
    <source>
        <dbReference type="ARBA" id="ARBA00022741"/>
    </source>
</evidence>
<dbReference type="GO" id="GO:0004674">
    <property type="term" value="F:protein serine/threonine kinase activity"/>
    <property type="evidence" value="ECO:0007669"/>
    <property type="project" value="UniProtKB-KW"/>
</dbReference>
<dbReference type="PANTHER" id="PTHR47634">
    <property type="entry name" value="PROTEIN KINASE DOMAIN-CONTAINING PROTEIN-RELATED"/>
    <property type="match status" value="1"/>
</dbReference>
<dbReference type="PROSITE" id="PS50011">
    <property type="entry name" value="PROTEIN_KINASE_DOM"/>
    <property type="match status" value="1"/>
</dbReference>
<protein>
    <recommendedName>
        <fullName evidence="1">non-specific serine/threonine protein kinase</fullName>
        <ecNumber evidence="1">2.7.11.1</ecNumber>
    </recommendedName>
</protein>
<evidence type="ECO:0000256" key="6">
    <source>
        <dbReference type="ARBA" id="ARBA00022840"/>
    </source>
</evidence>